<dbReference type="InterPro" id="IPR018076">
    <property type="entry name" value="T2SS_GspF_dom"/>
</dbReference>
<accession>A0A1L8CPA0</accession>
<keyword evidence="6 8" id="KW-1133">Transmembrane helix</keyword>
<dbReference type="OrthoDB" id="9805682at2"/>
<evidence type="ECO:0000256" key="4">
    <source>
        <dbReference type="ARBA" id="ARBA00022519"/>
    </source>
</evidence>
<feature type="transmembrane region" description="Helical" evidence="8">
    <location>
        <begin position="168"/>
        <end position="189"/>
    </location>
</feature>
<dbReference type="Gene3D" id="1.20.81.30">
    <property type="entry name" value="Type II secretion system (T2SS), domain F"/>
    <property type="match status" value="2"/>
</dbReference>
<evidence type="ECO:0000313" key="10">
    <source>
        <dbReference type="EMBL" id="GAV20727.1"/>
    </source>
</evidence>
<dbReference type="STRING" id="1921010.MMIC_P1700"/>
<reference evidence="10 11" key="1">
    <citation type="journal article" date="2017" name="Arch. Microbiol.">
        <title>Mariprofundus micogutta sp. nov., a novel iron-oxidizing zetaproteobacterium isolated from a deep-sea hydrothermal field at the Bayonnaise knoll of the Izu-Ogasawara arc, and a description of Mariprofundales ord. nov. and Zetaproteobacteria classis nov.</title>
        <authorList>
            <person name="Makita H."/>
            <person name="Tanaka E."/>
            <person name="Mitsunobu S."/>
            <person name="Miyazaki M."/>
            <person name="Nunoura T."/>
            <person name="Uematsu K."/>
            <person name="Takaki Y."/>
            <person name="Nishi S."/>
            <person name="Shimamura S."/>
            <person name="Takai K."/>
        </authorList>
    </citation>
    <scope>NUCLEOTIDE SEQUENCE [LARGE SCALE GENOMIC DNA]</scope>
    <source>
        <strain evidence="10 11">ET2</strain>
    </source>
</reference>
<sequence length="402" mass="44816">MPEFTYRAVNPQGASIKGIMSAFDEDALENKLKESDLLLVFAKERKGKKEATKKPAGKVKRGHLVEFCTGMIPMLAAGIPLVECIEAMAEEVQSPALRQALSEIKIDIESGNNLSDAMQSHAKAFPDVMINLIRAGEFSGSLVESFTELRDYFIWLSNLRSDVKQATIYPAMVITAALGFIMLLFTFVVPRFAELLTSLNIPLPMPTQVVMDIGMFMDQYWLWVLLTPPVVWLILRYARRYSPKVAFALETIKFKIPVFGELNRMITMSRMTRNLGIMYKVGIPILESIDYCRGLVGSFIVSSALNQIKQDIADGSTIANAFRQHAIFPPMVLRMIAVGESTGNLDETLGHISTHYNEEIPRRIKRVFSIIEPTIILLLVGVVGFVALAIFLPMLTMMSAIG</sequence>
<keyword evidence="11" id="KW-1185">Reference proteome</keyword>
<dbReference type="EMBL" id="BDFD01000014">
    <property type="protein sequence ID" value="GAV20727.1"/>
    <property type="molecule type" value="Genomic_DNA"/>
</dbReference>
<dbReference type="GO" id="GO:0005886">
    <property type="term" value="C:plasma membrane"/>
    <property type="evidence" value="ECO:0007669"/>
    <property type="project" value="UniProtKB-SubCell"/>
</dbReference>
<gene>
    <name evidence="10" type="ORF">MMIC_P1700</name>
</gene>
<evidence type="ECO:0000256" key="2">
    <source>
        <dbReference type="ARBA" id="ARBA00005745"/>
    </source>
</evidence>
<evidence type="ECO:0000256" key="6">
    <source>
        <dbReference type="ARBA" id="ARBA00022989"/>
    </source>
</evidence>
<evidence type="ECO:0000256" key="7">
    <source>
        <dbReference type="ARBA" id="ARBA00023136"/>
    </source>
</evidence>
<dbReference type="AlphaFoldDB" id="A0A1L8CPA0"/>
<evidence type="ECO:0000256" key="3">
    <source>
        <dbReference type="ARBA" id="ARBA00022475"/>
    </source>
</evidence>
<evidence type="ECO:0000313" key="11">
    <source>
        <dbReference type="Proteomes" id="UP000231632"/>
    </source>
</evidence>
<dbReference type="PRINTS" id="PR00812">
    <property type="entry name" value="BCTERIALGSPF"/>
</dbReference>
<dbReference type="FunFam" id="1.20.81.30:FF:000001">
    <property type="entry name" value="Type II secretion system protein F"/>
    <property type="match status" value="1"/>
</dbReference>
<evidence type="ECO:0000256" key="8">
    <source>
        <dbReference type="SAM" id="Phobius"/>
    </source>
</evidence>
<feature type="transmembrane region" description="Helical" evidence="8">
    <location>
        <begin position="375"/>
        <end position="401"/>
    </location>
</feature>
<dbReference type="Pfam" id="PF00482">
    <property type="entry name" value="T2SSF"/>
    <property type="match status" value="2"/>
</dbReference>
<dbReference type="PANTHER" id="PTHR30012:SF0">
    <property type="entry name" value="TYPE II SECRETION SYSTEM PROTEIN F-RELATED"/>
    <property type="match status" value="1"/>
</dbReference>
<dbReference type="Proteomes" id="UP000231632">
    <property type="component" value="Unassembled WGS sequence"/>
</dbReference>
<comment type="similarity">
    <text evidence="2">Belongs to the GSP F family.</text>
</comment>
<feature type="domain" description="Type II secretion system protein GspF" evidence="9">
    <location>
        <begin position="272"/>
        <end position="393"/>
    </location>
</feature>
<dbReference type="PANTHER" id="PTHR30012">
    <property type="entry name" value="GENERAL SECRETION PATHWAY PROTEIN"/>
    <property type="match status" value="1"/>
</dbReference>
<protein>
    <submittedName>
        <fullName evidence="10">Type IV pilus assembly protein PilC</fullName>
    </submittedName>
</protein>
<feature type="transmembrane region" description="Helical" evidence="8">
    <location>
        <begin position="220"/>
        <end position="238"/>
    </location>
</feature>
<dbReference type="InterPro" id="IPR003004">
    <property type="entry name" value="GspF/PilC"/>
</dbReference>
<proteinExistence type="inferred from homology"/>
<keyword evidence="5 8" id="KW-0812">Transmembrane</keyword>
<feature type="domain" description="Type II secretion system protein GspF" evidence="9">
    <location>
        <begin position="67"/>
        <end position="190"/>
    </location>
</feature>
<organism evidence="10 11">
    <name type="scientific">Mariprofundus micogutta</name>
    <dbReference type="NCBI Taxonomy" id="1921010"/>
    <lineage>
        <taxon>Bacteria</taxon>
        <taxon>Pseudomonadati</taxon>
        <taxon>Pseudomonadota</taxon>
        <taxon>Candidatius Mariprofundia</taxon>
        <taxon>Mariprofundales</taxon>
        <taxon>Mariprofundaceae</taxon>
        <taxon>Mariprofundus</taxon>
    </lineage>
</organism>
<keyword evidence="7 8" id="KW-0472">Membrane</keyword>
<evidence type="ECO:0000256" key="1">
    <source>
        <dbReference type="ARBA" id="ARBA00004429"/>
    </source>
</evidence>
<name>A0A1L8CPA0_9PROT</name>
<evidence type="ECO:0000256" key="5">
    <source>
        <dbReference type="ARBA" id="ARBA00022692"/>
    </source>
</evidence>
<dbReference type="InterPro" id="IPR042094">
    <property type="entry name" value="T2SS_GspF_sf"/>
</dbReference>
<comment type="subcellular location">
    <subcellularLocation>
        <location evidence="1">Cell inner membrane</location>
        <topology evidence="1">Multi-pass membrane protein</topology>
    </subcellularLocation>
</comment>
<comment type="caution">
    <text evidence="10">The sequence shown here is derived from an EMBL/GenBank/DDBJ whole genome shotgun (WGS) entry which is preliminary data.</text>
</comment>
<keyword evidence="4" id="KW-0997">Cell inner membrane</keyword>
<evidence type="ECO:0000259" key="9">
    <source>
        <dbReference type="Pfam" id="PF00482"/>
    </source>
</evidence>
<keyword evidence="3" id="KW-1003">Cell membrane</keyword>